<organism evidence="5">
    <name type="scientific">marine sediment metagenome</name>
    <dbReference type="NCBI Taxonomy" id="412755"/>
    <lineage>
        <taxon>unclassified sequences</taxon>
        <taxon>metagenomes</taxon>
        <taxon>ecological metagenomes</taxon>
    </lineage>
</organism>
<dbReference type="InterPro" id="IPR013974">
    <property type="entry name" value="SAF"/>
</dbReference>
<dbReference type="Pfam" id="PF13144">
    <property type="entry name" value="ChapFlgA"/>
    <property type="match status" value="1"/>
</dbReference>
<dbReference type="PANTHER" id="PTHR36307">
    <property type="entry name" value="FLAGELLA BASAL BODY P-RING FORMATION PROTEIN FLGA"/>
    <property type="match status" value="1"/>
</dbReference>
<dbReference type="Gene3D" id="2.30.30.760">
    <property type="match status" value="1"/>
</dbReference>
<proteinExistence type="predicted"/>
<evidence type="ECO:0000256" key="2">
    <source>
        <dbReference type="ARBA" id="ARBA00022729"/>
    </source>
</evidence>
<dbReference type="NCBIfam" id="TIGR03170">
    <property type="entry name" value="flgA_cterm"/>
    <property type="match status" value="1"/>
</dbReference>
<dbReference type="AlphaFoldDB" id="A0A0F9WGM2"/>
<dbReference type="CDD" id="cd11614">
    <property type="entry name" value="SAF_CpaB_FlgA_like"/>
    <property type="match status" value="1"/>
</dbReference>
<feature type="domain" description="SAF" evidence="4">
    <location>
        <begin position="122"/>
        <end position="184"/>
    </location>
</feature>
<dbReference type="InterPro" id="IPR039246">
    <property type="entry name" value="Flagellar_FlgA"/>
</dbReference>
<gene>
    <name evidence="5" type="ORF">LCGC14_0011330</name>
</gene>
<evidence type="ECO:0000256" key="3">
    <source>
        <dbReference type="ARBA" id="ARBA00022764"/>
    </source>
</evidence>
<name>A0A0F9WGM2_9ZZZZ</name>
<dbReference type="EMBL" id="LAZR01000002">
    <property type="protein sequence ID" value="KKO11638.1"/>
    <property type="molecule type" value="Genomic_DNA"/>
</dbReference>
<dbReference type="Pfam" id="PF17656">
    <property type="entry name" value="ChapFlgA_N"/>
    <property type="match status" value="1"/>
</dbReference>
<keyword evidence="2" id="KW-0732">Signal</keyword>
<sequence length="247" mass="25995">MTADNRQLSSLKLKMAAVLLVLATSGPLTAVATASPPGASGNERLRQAAFGELQSAYGTEPGRIEIDVATLDPRLQVPVCAEPLLPTVNRLSPNGGRVTVRVECHDDSPWTRHVAASVRVFQDIVVSSRALARGSIVGAGDITLQERDISTLRGQVIMDPTVALGQAVRRAISADTVLNIDLLEAPVLVQRGDMVVLTAERGSIAIRQTGIALQAGEAGKQIPVRNNSSDRVVQAVVTGAGEVKVIF</sequence>
<dbReference type="Gene3D" id="3.90.1210.10">
    <property type="entry name" value="Antifreeze-like/N-acetylneuraminic acid synthase C-terminal domain"/>
    <property type="match status" value="1"/>
</dbReference>
<dbReference type="GO" id="GO:0042597">
    <property type="term" value="C:periplasmic space"/>
    <property type="evidence" value="ECO:0007669"/>
    <property type="project" value="UniProtKB-SubCell"/>
</dbReference>
<comment type="caution">
    <text evidence="5">The sequence shown here is derived from an EMBL/GenBank/DDBJ whole genome shotgun (WGS) entry which is preliminary data.</text>
</comment>
<reference evidence="5" key="1">
    <citation type="journal article" date="2015" name="Nature">
        <title>Complex archaea that bridge the gap between prokaryotes and eukaryotes.</title>
        <authorList>
            <person name="Spang A."/>
            <person name="Saw J.H."/>
            <person name="Jorgensen S.L."/>
            <person name="Zaremba-Niedzwiedzka K."/>
            <person name="Martijn J."/>
            <person name="Lind A.E."/>
            <person name="van Eijk R."/>
            <person name="Schleper C."/>
            <person name="Guy L."/>
            <person name="Ettema T.J."/>
        </authorList>
    </citation>
    <scope>NUCLEOTIDE SEQUENCE</scope>
</reference>
<dbReference type="SMART" id="SM00858">
    <property type="entry name" value="SAF"/>
    <property type="match status" value="1"/>
</dbReference>
<evidence type="ECO:0000313" key="5">
    <source>
        <dbReference type="EMBL" id="KKO11638.1"/>
    </source>
</evidence>
<dbReference type="PANTHER" id="PTHR36307:SF1">
    <property type="entry name" value="FLAGELLA BASAL BODY P-RING FORMATION PROTEIN FLGA"/>
    <property type="match status" value="1"/>
</dbReference>
<dbReference type="InterPro" id="IPR017585">
    <property type="entry name" value="SAF_FlgA"/>
</dbReference>
<dbReference type="InterPro" id="IPR041231">
    <property type="entry name" value="FlgA_N"/>
</dbReference>
<dbReference type="GO" id="GO:0044780">
    <property type="term" value="P:bacterial-type flagellum assembly"/>
    <property type="evidence" value="ECO:0007669"/>
    <property type="project" value="InterPro"/>
</dbReference>
<protein>
    <recommendedName>
        <fullName evidence="4">SAF domain-containing protein</fullName>
    </recommendedName>
</protein>
<accession>A0A0F9WGM2</accession>
<evidence type="ECO:0000256" key="1">
    <source>
        <dbReference type="ARBA" id="ARBA00004418"/>
    </source>
</evidence>
<evidence type="ECO:0000259" key="4">
    <source>
        <dbReference type="SMART" id="SM00858"/>
    </source>
</evidence>
<comment type="subcellular location">
    <subcellularLocation>
        <location evidence="1">Periplasm</location>
    </subcellularLocation>
</comment>
<keyword evidence="3" id="KW-0574">Periplasm</keyword>